<organism evidence="1 2">
    <name type="scientific">Thermotomaculum hydrothermale</name>
    <dbReference type="NCBI Taxonomy" id="981385"/>
    <lineage>
        <taxon>Bacteria</taxon>
        <taxon>Pseudomonadati</taxon>
        <taxon>Acidobacteriota</taxon>
        <taxon>Holophagae</taxon>
        <taxon>Thermotomaculales</taxon>
        <taxon>Thermotomaculaceae</taxon>
        <taxon>Thermotomaculum</taxon>
    </lineage>
</organism>
<dbReference type="Proteomes" id="UP000595564">
    <property type="component" value="Chromosome"/>
</dbReference>
<proteinExistence type="predicted"/>
<sequence length="980" mass="108241">MIRIKKVSGFIFCLILTFNLVFALGVNDKIKFLSDTLKKNSYALNLEKPEFSKNTISSNLNSVSLPLIVQKNNLKKFKGIKKGDLVIGYTSPDEKVTLTGEQVIAGNIIVMNSGELTFNNASVVLYGDIFVFDNGKFSVENSTLNIVSKFTYSNGMTVYGSASVNFNSSTINSNGFNWNVGIAENGSWNITDTQFENGVTTALFGNAIATVENSNPLEWVLDENSSLTLRDCPGPFMLWPVFGDGSVVDLTFPDGNHVNNFEISNSVSGIENVSCSLVIENCDNINWGMMVKKGANVTIKDSQMMTTGIMADAEDYWDITGLNNEQYFIDYTLPINQMTIRYVNTRVNVFNVYQYGADEIKLENSVIGELGVLSGTKCSVWKAMIDGTGGYFFTNSNITTTFLLSALFSHAVANEQSIDLFINSTILGGDIVARDDAVILLANTLHDHTLKAFDNAFIVDADLDIPVSESINSVIPIEGTAFIYYGEQSPVRFSTYSLSYSKADDGQNWTKITNEVSNPVENGILGFWNTTGLTPGNYTIKLTLNMNFGDPIEITKNIFLGVEGTTQKTLFIPHIDNSEYWESYLVFDNLSETYKKAKIYLFENGNFLKKIEVNVNPYEQKQVNLEGDSGFVKVGESTSVREFFVSKTEGGIAAFNLKGVSSGKINFLMPLYSADTLTWEGIAFQNVKNLNTNCNLTGYEPLSSTTYQTNVSLIPFGKSVGLVENYFNNVDYSNLSRIEVKSDSLINGIIISGKGNKSLLFTQGVSETEAGKVLIPHIANEWNTWQNFLILDNLTNAAVEINLTLFSNGNKVLDRKVYQIFPNSQIIIKLNDFKNLSPECGYVEVPNNIAVRQAFKSADGGVAEFLLSSDASYNLVLNMPKTESENLNWSGIALMNSSDSDASVTLNAYNNGELVDSVQITIPKNQRAVGVLQDFFSNLESDFIDRVEAISDQPLTGLTISGYNQEILLFSNLEFERQNK</sequence>
<dbReference type="RefSeq" id="WP_201327160.1">
    <property type="nucleotide sequence ID" value="NZ_AP017470.1"/>
</dbReference>
<dbReference type="AlphaFoldDB" id="A0A7R6PHS5"/>
<evidence type="ECO:0000313" key="2">
    <source>
        <dbReference type="Proteomes" id="UP000595564"/>
    </source>
</evidence>
<keyword evidence="2" id="KW-1185">Reference proteome</keyword>
<gene>
    <name evidence="1" type="ORF">TTHT_1346</name>
</gene>
<reference evidence="1 2" key="1">
    <citation type="journal article" date="2012" name="Extremophiles">
        <title>Thermotomaculum hydrothermale gen. nov., sp. nov., a novel heterotrophic thermophile within the phylum Acidobacteria from a deep-sea hydrothermal vent chimney in the Southern Okinawa Trough.</title>
        <authorList>
            <person name="Izumi H."/>
            <person name="Nunoura T."/>
            <person name="Miyazaki M."/>
            <person name="Mino S."/>
            <person name="Toki T."/>
            <person name="Takai K."/>
            <person name="Sako Y."/>
            <person name="Sawabe T."/>
            <person name="Nakagawa S."/>
        </authorList>
    </citation>
    <scope>NUCLEOTIDE SEQUENCE [LARGE SCALE GENOMIC DNA]</scope>
    <source>
        <strain evidence="1 2">AC55</strain>
    </source>
</reference>
<dbReference type="EMBL" id="AP017470">
    <property type="protein sequence ID" value="BBB32859.1"/>
    <property type="molecule type" value="Genomic_DNA"/>
</dbReference>
<accession>A0A7R6PHS5</accession>
<dbReference type="KEGG" id="thyd:TTHT_1346"/>
<name>A0A7R6PHS5_9BACT</name>
<evidence type="ECO:0000313" key="1">
    <source>
        <dbReference type="EMBL" id="BBB32859.1"/>
    </source>
</evidence>
<protein>
    <submittedName>
        <fullName evidence="1">Uncharacterized protein</fullName>
    </submittedName>
</protein>